<dbReference type="AlphaFoldDB" id="A0A4Y2L7M6"/>
<evidence type="ECO:0000313" key="2">
    <source>
        <dbReference type="EMBL" id="GBN09833.1"/>
    </source>
</evidence>
<evidence type="ECO:0000256" key="1">
    <source>
        <dbReference type="SAM" id="MobiDB-lite"/>
    </source>
</evidence>
<feature type="non-terminal residue" evidence="2">
    <location>
        <position position="1"/>
    </location>
</feature>
<proteinExistence type="predicted"/>
<dbReference type="EMBL" id="BGPR01005398">
    <property type="protein sequence ID" value="GBN09833.1"/>
    <property type="molecule type" value="Genomic_DNA"/>
</dbReference>
<gene>
    <name evidence="2" type="ORF">AVEN_51034_1</name>
</gene>
<keyword evidence="3" id="KW-1185">Reference proteome</keyword>
<sequence length="43" mass="4795">DKPLSEGADTTQPKDADTPPPEDADTTPIDSMIRYHRAMIRLQ</sequence>
<evidence type="ECO:0000313" key="3">
    <source>
        <dbReference type="Proteomes" id="UP000499080"/>
    </source>
</evidence>
<dbReference type="Proteomes" id="UP000499080">
    <property type="component" value="Unassembled WGS sequence"/>
</dbReference>
<name>A0A4Y2L7M6_ARAVE</name>
<protein>
    <submittedName>
        <fullName evidence="2">Uncharacterized protein</fullName>
    </submittedName>
</protein>
<feature type="region of interest" description="Disordered" evidence="1">
    <location>
        <begin position="1"/>
        <end position="30"/>
    </location>
</feature>
<organism evidence="2 3">
    <name type="scientific">Araneus ventricosus</name>
    <name type="common">Orbweaver spider</name>
    <name type="synonym">Epeira ventricosa</name>
    <dbReference type="NCBI Taxonomy" id="182803"/>
    <lineage>
        <taxon>Eukaryota</taxon>
        <taxon>Metazoa</taxon>
        <taxon>Ecdysozoa</taxon>
        <taxon>Arthropoda</taxon>
        <taxon>Chelicerata</taxon>
        <taxon>Arachnida</taxon>
        <taxon>Araneae</taxon>
        <taxon>Araneomorphae</taxon>
        <taxon>Entelegynae</taxon>
        <taxon>Araneoidea</taxon>
        <taxon>Araneidae</taxon>
        <taxon>Araneus</taxon>
    </lineage>
</organism>
<accession>A0A4Y2L7M6</accession>
<comment type="caution">
    <text evidence="2">The sequence shown here is derived from an EMBL/GenBank/DDBJ whole genome shotgun (WGS) entry which is preliminary data.</text>
</comment>
<reference evidence="2 3" key="1">
    <citation type="journal article" date="2019" name="Sci. Rep.">
        <title>Orb-weaving spider Araneus ventricosus genome elucidates the spidroin gene catalogue.</title>
        <authorList>
            <person name="Kono N."/>
            <person name="Nakamura H."/>
            <person name="Ohtoshi R."/>
            <person name="Moran D.A.P."/>
            <person name="Shinohara A."/>
            <person name="Yoshida Y."/>
            <person name="Fujiwara M."/>
            <person name="Mori M."/>
            <person name="Tomita M."/>
            <person name="Arakawa K."/>
        </authorList>
    </citation>
    <scope>NUCLEOTIDE SEQUENCE [LARGE SCALE GENOMIC DNA]</scope>
</reference>